<reference evidence="2 3" key="1">
    <citation type="submission" date="2024-02" db="EMBL/GenBank/DDBJ databases">
        <title>Chromosome-level genome assembly of the Eurasian Minnow (Phoxinus phoxinus).</title>
        <authorList>
            <person name="Oriowo T.O."/>
            <person name="Martin S."/>
            <person name="Stange M."/>
            <person name="Chrysostomakis Y."/>
            <person name="Brown T."/>
            <person name="Winkler S."/>
            <person name="Kukowka S."/>
            <person name="Myers E.W."/>
            <person name="Bohne A."/>
        </authorList>
    </citation>
    <scope>NUCLEOTIDE SEQUENCE [LARGE SCALE GENOMIC DNA]</scope>
    <source>
        <strain evidence="2">ZFMK-TIS-60720</strain>
        <tissue evidence="2">Whole Organism</tissue>
    </source>
</reference>
<proteinExistence type="predicted"/>
<organism evidence="2 3">
    <name type="scientific">Phoxinus phoxinus</name>
    <name type="common">Eurasian minnow</name>
    <dbReference type="NCBI Taxonomy" id="58324"/>
    <lineage>
        <taxon>Eukaryota</taxon>
        <taxon>Metazoa</taxon>
        <taxon>Chordata</taxon>
        <taxon>Craniata</taxon>
        <taxon>Vertebrata</taxon>
        <taxon>Euteleostomi</taxon>
        <taxon>Actinopterygii</taxon>
        <taxon>Neopterygii</taxon>
        <taxon>Teleostei</taxon>
        <taxon>Ostariophysi</taxon>
        <taxon>Cypriniformes</taxon>
        <taxon>Leuciscidae</taxon>
        <taxon>Phoxininae</taxon>
        <taxon>Phoxinus</taxon>
    </lineage>
</organism>
<sequence>MWFLVVLSCVVVAAQPSDRDRWDQVNTVDGERYFPGPVNGGGKVPQPVGRTPIRPRWEQNFGRPAFPDLVGTLYLSEPEQQAQNPSNGSPFGQDPAFPGQNGGGRGYESELTRPGSGLTQGTQRSGQWHRWGANVKSQRNGRAGRPSYKPTQAPGGRENQMNPLFGRPLSPNMMDNRQFISIFKADNVTVQNVSAFHLKEGENVFLLPKGRGQMQPSKKDGVNRPQELGFGQSFSHYGPQPYVKLIYNPTATPRISFEYGITQLLPAFMKAESESDHGTN</sequence>
<dbReference type="AlphaFoldDB" id="A0AAN9DCI2"/>
<evidence type="ECO:0000256" key="1">
    <source>
        <dbReference type="SAM" id="MobiDB-lite"/>
    </source>
</evidence>
<evidence type="ECO:0000313" key="2">
    <source>
        <dbReference type="EMBL" id="KAK7165986.1"/>
    </source>
</evidence>
<name>A0AAN9DCI2_9TELE</name>
<evidence type="ECO:0000313" key="3">
    <source>
        <dbReference type="Proteomes" id="UP001364617"/>
    </source>
</evidence>
<dbReference type="EMBL" id="JAYKXH010000006">
    <property type="protein sequence ID" value="KAK7165986.1"/>
    <property type="molecule type" value="Genomic_DNA"/>
</dbReference>
<feature type="region of interest" description="Disordered" evidence="1">
    <location>
        <begin position="78"/>
        <end position="162"/>
    </location>
</feature>
<dbReference type="Proteomes" id="UP001364617">
    <property type="component" value="Unassembled WGS sequence"/>
</dbReference>
<keyword evidence="3" id="KW-1185">Reference proteome</keyword>
<feature type="compositionally biased region" description="Polar residues" evidence="1">
    <location>
        <begin position="117"/>
        <end position="126"/>
    </location>
</feature>
<protein>
    <submittedName>
        <fullName evidence="2">Uncharacterized protein</fullName>
    </submittedName>
</protein>
<comment type="caution">
    <text evidence="2">The sequence shown here is derived from an EMBL/GenBank/DDBJ whole genome shotgun (WGS) entry which is preliminary data.</text>
</comment>
<feature type="compositionally biased region" description="Polar residues" evidence="1">
    <location>
        <begin position="78"/>
        <end position="90"/>
    </location>
</feature>
<gene>
    <name evidence="2" type="ORF">R3I93_005926</name>
</gene>
<accession>A0AAN9DCI2</accession>